<feature type="region of interest" description="Disordered" evidence="1">
    <location>
        <begin position="1"/>
        <end position="70"/>
    </location>
</feature>
<protein>
    <submittedName>
        <fullName evidence="3">DUF5709 domain-containing protein</fullName>
    </submittedName>
</protein>
<dbReference type="Proteomes" id="UP001183176">
    <property type="component" value="Unassembled WGS sequence"/>
</dbReference>
<organism evidence="3 4">
    <name type="scientific">Jatrophihabitans lederbergiae</name>
    <dbReference type="NCBI Taxonomy" id="3075547"/>
    <lineage>
        <taxon>Bacteria</taxon>
        <taxon>Bacillati</taxon>
        <taxon>Actinomycetota</taxon>
        <taxon>Actinomycetes</taxon>
        <taxon>Jatrophihabitantales</taxon>
        <taxon>Jatrophihabitantaceae</taxon>
        <taxon>Jatrophihabitans</taxon>
    </lineage>
</organism>
<comment type="caution">
    <text evidence="3">The sequence shown here is derived from an EMBL/GenBank/DDBJ whole genome shotgun (WGS) entry which is preliminary data.</text>
</comment>
<keyword evidence="4" id="KW-1185">Reference proteome</keyword>
<feature type="compositionally biased region" description="Acidic residues" evidence="1">
    <location>
        <begin position="146"/>
        <end position="159"/>
    </location>
</feature>
<evidence type="ECO:0000256" key="1">
    <source>
        <dbReference type="SAM" id="MobiDB-lite"/>
    </source>
</evidence>
<proteinExistence type="predicted"/>
<reference evidence="4" key="1">
    <citation type="submission" date="2023-07" db="EMBL/GenBank/DDBJ databases">
        <title>30 novel species of actinomycetes from the DSMZ collection.</title>
        <authorList>
            <person name="Nouioui I."/>
        </authorList>
    </citation>
    <scope>NUCLEOTIDE SEQUENCE [LARGE SCALE GENOMIC DNA]</scope>
    <source>
        <strain evidence="4">DSM 44399</strain>
    </source>
</reference>
<evidence type="ECO:0000313" key="3">
    <source>
        <dbReference type="EMBL" id="MDT0260671.1"/>
    </source>
</evidence>
<evidence type="ECO:0000313" key="4">
    <source>
        <dbReference type="Proteomes" id="UP001183176"/>
    </source>
</evidence>
<dbReference type="EMBL" id="JAVREH010000004">
    <property type="protein sequence ID" value="MDT0260671.1"/>
    <property type="molecule type" value="Genomic_DNA"/>
</dbReference>
<evidence type="ECO:0000259" key="2">
    <source>
        <dbReference type="Pfam" id="PF18970"/>
    </source>
</evidence>
<dbReference type="RefSeq" id="WP_311421828.1">
    <property type="nucleotide sequence ID" value="NZ_JAVREH010000004.1"/>
</dbReference>
<accession>A0ABU2J6P8</accession>
<feature type="domain" description="DUF5709" evidence="2">
    <location>
        <begin position="90"/>
        <end position="137"/>
    </location>
</feature>
<gene>
    <name evidence="3" type="ORF">RM423_04615</name>
</gene>
<feature type="region of interest" description="Disordered" evidence="1">
    <location>
        <begin position="135"/>
        <end position="159"/>
    </location>
</feature>
<dbReference type="Pfam" id="PF18970">
    <property type="entry name" value="DUF5709"/>
    <property type="match status" value="1"/>
</dbReference>
<sequence>MSETDDTAFGDEVYAAGDDDAEYLDQAETLTGDGVELDEPLDTSYSPPDNSPVATRFGNTAAEQAEGESLDQRLAQEVPDITPDTVTADVADPRAGRLIAPDEGAHEDDEAAPVAFDAGKAGSAATAEEAAMHVVDEGDLNQQATNEEDLSAEPLDDFR</sequence>
<dbReference type="InterPro" id="IPR043763">
    <property type="entry name" value="DUF5709"/>
</dbReference>
<name>A0ABU2J6P8_9ACTN</name>